<reference evidence="1" key="1">
    <citation type="submission" date="2020-10" db="EMBL/GenBank/DDBJ databases">
        <authorList>
            <person name="Kikuchi T."/>
        </authorList>
    </citation>
    <scope>NUCLEOTIDE SEQUENCE</scope>
    <source>
        <strain evidence="1">NKZ352</strain>
    </source>
</reference>
<sequence length="85" mass="9534">MTDTEKGAWLIDMVGGGHAHGGMAPFEPRAGHPPTCFTYIRAPVCILRWSALRSPPEKTSSYFYSSYSRLSICFDIPRILYISLH</sequence>
<comment type="caution">
    <text evidence="1">The sequence shown here is derived from an EMBL/GenBank/DDBJ whole genome shotgun (WGS) entry which is preliminary data.</text>
</comment>
<evidence type="ECO:0000313" key="1">
    <source>
        <dbReference type="EMBL" id="CAD6196007.1"/>
    </source>
</evidence>
<protein>
    <submittedName>
        <fullName evidence="1">Uncharacterized protein</fullName>
    </submittedName>
</protein>
<gene>
    <name evidence="1" type="ORF">CAUJ_LOCUS11924</name>
</gene>
<name>A0A8S1HKZ6_9PELO</name>
<keyword evidence="2" id="KW-1185">Reference proteome</keyword>
<evidence type="ECO:0000313" key="2">
    <source>
        <dbReference type="Proteomes" id="UP000835052"/>
    </source>
</evidence>
<proteinExistence type="predicted"/>
<dbReference type="EMBL" id="CAJGYM010000064">
    <property type="protein sequence ID" value="CAD6196007.1"/>
    <property type="molecule type" value="Genomic_DNA"/>
</dbReference>
<dbReference type="AlphaFoldDB" id="A0A8S1HKZ6"/>
<dbReference type="Proteomes" id="UP000835052">
    <property type="component" value="Unassembled WGS sequence"/>
</dbReference>
<organism evidence="1 2">
    <name type="scientific">Caenorhabditis auriculariae</name>
    <dbReference type="NCBI Taxonomy" id="2777116"/>
    <lineage>
        <taxon>Eukaryota</taxon>
        <taxon>Metazoa</taxon>
        <taxon>Ecdysozoa</taxon>
        <taxon>Nematoda</taxon>
        <taxon>Chromadorea</taxon>
        <taxon>Rhabditida</taxon>
        <taxon>Rhabditina</taxon>
        <taxon>Rhabditomorpha</taxon>
        <taxon>Rhabditoidea</taxon>
        <taxon>Rhabditidae</taxon>
        <taxon>Peloderinae</taxon>
        <taxon>Caenorhabditis</taxon>
    </lineage>
</organism>
<accession>A0A8S1HKZ6</accession>